<reference evidence="4" key="1">
    <citation type="journal article" date="2014" name="Proc. Natl. Acad. Sci. U.S.A.">
        <title>Extensive sampling of basidiomycete genomes demonstrates inadequacy of the white-rot/brown-rot paradigm for wood decay fungi.</title>
        <authorList>
            <person name="Riley R."/>
            <person name="Salamov A.A."/>
            <person name="Brown D.W."/>
            <person name="Nagy L.G."/>
            <person name="Floudas D."/>
            <person name="Held B.W."/>
            <person name="Levasseur A."/>
            <person name="Lombard V."/>
            <person name="Morin E."/>
            <person name="Otillar R."/>
            <person name="Lindquist E.A."/>
            <person name="Sun H."/>
            <person name="LaButti K.M."/>
            <person name="Schmutz J."/>
            <person name="Jabbour D."/>
            <person name="Luo H."/>
            <person name="Baker S.E."/>
            <person name="Pisabarro A.G."/>
            <person name="Walton J.D."/>
            <person name="Blanchette R.A."/>
            <person name="Henrissat B."/>
            <person name="Martin F."/>
            <person name="Cullen D."/>
            <person name="Hibbett D.S."/>
            <person name="Grigoriev I.V."/>
        </authorList>
    </citation>
    <scope>NUCLEOTIDE SEQUENCE [LARGE SCALE GENOMIC DNA]</scope>
    <source>
        <strain evidence="4">MUCL 33604</strain>
    </source>
</reference>
<name>A0A067PSL9_9AGAM</name>
<proteinExistence type="predicted"/>
<dbReference type="AlphaFoldDB" id="A0A067PSL9"/>
<dbReference type="HOGENOM" id="CLU_681695_0_0_1"/>
<dbReference type="InterPro" id="IPR046522">
    <property type="entry name" value="DUF6699"/>
</dbReference>
<dbReference type="InParanoid" id="A0A067PSL9"/>
<protein>
    <recommendedName>
        <fullName evidence="2">DUF6699 domain-containing protein</fullName>
    </recommendedName>
</protein>
<keyword evidence="4" id="KW-1185">Reference proteome</keyword>
<gene>
    <name evidence="3" type="ORF">JAAARDRAFT_60702</name>
</gene>
<feature type="region of interest" description="Disordered" evidence="1">
    <location>
        <begin position="58"/>
        <end position="78"/>
    </location>
</feature>
<evidence type="ECO:0000313" key="4">
    <source>
        <dbReference type="Proteomes" id="UP000027265"/>
    </source>
</evidence>
<evidence type="ECO:0000256" key="1">
    <source>
        <dbReference type="SAM" id="MobiDB-lite"/>
    </source>
</evidence>
<evidence type="ECO:0000313" key="3">
    <source>
        <dbReference type="EMBL" id="KDQ54297.1"/>
    </source>
</evidence>
<dbReference type="Proteomes" id="UP000027265">
    <property type="component" value="Unassembled WGS sequence"/>
</dbReference>
<feature type="domain" description="DUF6699" evidence="2">
    <location>
        <begin position="277"/>
        <end position="412"/>
    </location>
</feature>
<evidence type="ECO:0000259" key="2">
    <source>
        <dbReference type="Pfam" id="PF20415"/>
    </source>
</evidence>
<dbReference type="EMBL" id="KL197729">
    <property type="protein sequence ID" value="KDQ54297.1"/>
    <property type="molecule type" value="Genomic_DNA"/>
</dbReference>
<dbReference type="OrthoDB" id="3241567at2759"/>
<sequence length="436" mass="48111">MCSPWSTCWGTPFVCPAGTTPLCIPAPTLPTPGGYIAPAYRPVDSESYNDPVTGARLIRRRPRPRANASRPSPPTIPGYCPSGYGTPYPSPYLTPYVVTHVATPYTPSYHLPPPMPTPQTPLAALPGHNPGIQVDDGPAPPQVTSYVMTSIPQIQPTTPYHDSTPDHITAMLGQQPSQAWTTPAGHLAWTPHPHPHPTIPASTWWNPRVLGAPYHSPFPATLSPAAALMLTGGHPMPGTAPNWQPGAWPPVGPSPVPIQLHPRLVPNPNDGTLPHVVWDVTQPPSLAKKITGRHIVLDMTRDFGATATHPPVKKMFIQCDFGHMHAMWSDIIIDQTEDITVWDVMEAIYEFFQTPMKQSEVDFISNLSHSNYEILCDAYRRRCHSTPGLQAFELLQGIRRVDVLGDRRVWWGTWITYHNDGTWRLNLGLVPLRRTS</sequence>
<accession>A0A067PSL9</accession>
<dbReference type="STRING" id="933084.A0A067PSL9"/>
<dbReference type="Pfam" id="PF20415">
    <property type="entry name" value="DUF6699"/>
    <property type="match status" value="1"/>
</dbReference>
<organism evidence="3 4">
    <name type="scientific">Jaapia argillacea MUCL 33604</name>
    <dbReference type="NCBI Taxonomy" id="933084"/>
    <lineage>
        <taxon>Eukaryota</taxon>
        <taxon>Fungi</taxon>
        <taxon>Dikarya</taxon>
        <taxon>Basidiomycota</taxon>
        <taxon>Agaricomycotina</taxon>
        <taxon>Agaricomycetes</taxon>
        <taxon>Agaricomycetidae</taxon>
        <taxon>Jaapiales</taxon>
        <taxon>Jaapiaceae</taxon>
        <taxon>Jaapia</taxon>
    </lineage>
</organism>